<dbReference type="EMBL" id="JBAMIC010000019">
    <property type="protein sequence ID" value="KAK7093653.1"/>
    <property type="molecule type" value="Genomic_DNA"/>
</dbReference>
<dbReference type="GO" id="GO:0006353">
    <property type="term" value="P:DNA-templated transcription termination"/>
    <property type="evidence" value="ECO:0007669"/>
    <property type="project" value="UniProtKB-KW"/>
</dbReference>
<dbReference type="CDD" id="cd18673">
    <property type="entry name" value="PIN_XRN1-2-like"/>
    <property type="match status" value="1"/>
</dbReference>
<dbReference type="Pfam" id="PF03159">
    <property type="entry name" value="XRN_N"/>
    <property type="match status" value="1"/>
</dbReference>
<keyword evidence="11" id="KW-0539">Nucleus</keyword>
<evidence type="ECO:0000256" key="7">
    <source>
        <dbReference type="ARBA" id="ARBA00022801"/>
    </source>
</evidence>
<evidence type="ECO:0000259" key="16">
    <source>
        <dbReference type="Pfam" id="PF18332"/>
    </source>
</evidence>
<proteinExistence type="inferred from homology"/>
<dbReference type="PANTHER" id="PTHR12341">
    <property type="entry name" value="5'-&gt;3' EXORIBONUCLEASE"/>
    <property type="match status" value="1"/>
</dbReference>
<dbReference type="GO" id="GO:0004534">
    <property type="term" value="F:5'-3' RNA exonuclease activity"/>
    <property type="evidence" value="ECO:0007669"/>
    <property type="project" value="TreeGrafter"/>
</dbReference>
<keyword evidence="9" id="KW-0805">Transcription regulation</keyword>
<keyword evidence="18" id="KW-1185">Reference proteome</keyword>
<dbReference type="Gene3D" id="3.40.50.12390">
    <property type="match status" value="1"/>
</dbReference>
<dbReference type="GO" id="GO:0003723">
    <property type="term" value="F:RNA binding"/>
    <property type="evidence" value="ECO:0007669"/>
    <property type="project" value="TreeGrafter"/>
</dbReference>
<dbReference type="InterPro" id="IPR004859">
    <property type="entry name" value="Xrn1_N"/>
</dbReference>
<evidence type="ECO:0000256" key="12">
    <source>
        <dbReference type="ARBA" id="ARBA00038299"/>
    </source>
</evidence>
<reference evidence="17 18" key="1">
    <citation type="submission" date="2024-02" db="EMBL/GenBank/DDBJ databases">
        <title>Chromosome-scale genome assembly of the rough periwinkle Littorina saxatilis.</title>
        <authorList>
            <person name="De Jode A."/>
            <person name="Faria R."/>
            <person name="Formenti G."/>
            <person name="Sims Y."/>
            <person name="Smith T.P."/>
            <person name="Tracey A."/>
            <person name="Wood J.M.D."/>
            <person name="Zagrodzka Z.B."/>
            <person name="Johannesson K."/>
            <person name="Butlin R.K."/>
            <person name="Leder E.H."/>
        </authorList>
    </citation>
    <scope>NUCLEOTIDE SEQUENCE [LARGE SCALE GENOMIC DNA]</scope>
    <source>
        <strain evidence="17">Snail1</strain>
        <tissue evidence="17">Muscle</tissue>
    </source>
</reference>
<keyword evidence="8" id="KW-0269">Exonuclease</keyword>
<evidence type="ECO:0000256" key="11">
    <source>
        <dbReference type="ARBA" id="ARBA00023242"/>
    </source>
</evidence>
<dbReference type="PANTHER" id="PTHR12341:SF7">
    <property type="entry name" value="5'-3' EXORIBONUCLEASE 1"/>
    <property type="match status" value="1"/>
</dbReference>
<evidence type="ECO:0000313" key="18">
    <source>
        <dbReference type="Proteomes" id="UP001374579"/>
    </source>
</evidence>
<evidence type="ECO:0000313" key="17">
    <source>
        <dbReference type="EMBL" id="KAK7093653.1"/>
    </source>
</evidence>
<feature type="region of interest" description="Disordered" evidence="13">
    <location>
        <begin position="366"/>
        <end position="405"/>
    </location>
</feature>
<dbReference type="Proteomes" id="UP001374579">
    <property type="component" value="Unassembled WGS sequence"/>
</dbReference>
<dbReference type="Pfam" id="PF17846">
    <property type="entry name" value="XRN_M"/>
    <property type="match status" value="1"/>
</dbReference>
<dbReference type="FunFam" id="3.40.50.12390:FF:000004">
    <property type="entry name" value="5'-3' exoribonuclease 1"/>
    <property type="match status" value="1"/>
</dbReference>
<dbReference type="FunFam" id="1.25.40.1050:FF:000001">
    <property type="entry name" value="5'-3' exoribonuclease 1"/>
    <property type="match status" value="1"/>
</dbReference>
<dbReference type="GO" id="GO:0016075">
    <property type="term" value="P:rRNA catabolic process"/>
    <property type="evidence" value="ECO:0007669"/>
    <property type="project" value="TreeGrafter"/>
</dbReference>
<keyword evidence="7" id="KW-0378">Hydrolase</keyword>
<dbReference type="InterPro" id="IPR027073">
    <property type="entry name" value="5_3_exoribonuclease"/>
</dbReference>
<protein>
    <recommendedName>
        <fullName evidence="2">5'-3' exoribonuclease 2</fullName>
    </recommendedName>
</protein>
<comment type="caution">
    <text evidence="17">The sequence shown here is derived from an EMBL/GenBank/DDBJ whole genome shotgun (WGS) entry which is preliminary data.</text>
</comment>
<organism evidence="17 18">
    <name type="scientific">Littorina saxatilis</name>
    <dbReference type="NCBI Taxonomy" id="31220"/>
    <lineage>
        <taxon>Eukaryota</taxon>
        <taxon>Metazoa</taxon>
        <taxon>Spiralia</taxon>
        <taxon>Lophotrochozoa</taxon>
        <taxon>Mollusca</taxon>
        <taxon>Gastropoda</taxon>
        <taxon>Caenogastropoda</taxon>
        <taxon>Littorinimorpha</taxon>
        <taxon>Littorinoidea</taxon>
        <taxon>Littorinidae</taxon>
        <taxon>Littorina</taxon>
    </lineage>
</organism>
<dbReference type="Pfam" id="PF18332">
    <property type="entry name" value="XRN1_D1"/>
    <property type="match status" value="1"/>
</dbReference>
<feature type="domain" description="5'-3' exoribonuclease 1 D1" evidence="16">
    <location>
        <begin position="671"/>
        <end position="775"/>
    </location>
</feature>
<accession>A0AAN9AUR5</accession>
<dbReference type="InterPro" id="IPR040992">
    <property type="entry name" value="XRN1_D1"/>
</dbReference>
<evidence type="ECO:0000256" key="4">
    <source>
        <dbReference type="ARBA" id="ARBA00022552"/>
    </source>
</evidence>
<feature type="domain" description="Xrn1 helical" evidence="15">
    <location>
        <begin position="275"/>
        <end position="628"/>
    </location>
</feature>
<evidence type="ECO:0000256" key="3">
    <source>
        <dbReference type="ARBA" id="ARBA00022472"/>
    </source>
</evidence>
<dbReference type="GO" id="GO:0005634">
    <property type="term" value="C:nucleus"/>
    <property type="evidence" value="ECO:0007669"/>
    <property type="project" value="UniProtKB-SubCell"/>
</dbReference>
<sequence length="800" mass="92681">MGVPKFYRWISERYPCLSEVVKEFQLPEFDNLYLDMNGVVHTCSHPEDDNPHFRITEEQIFKDICHYIEFLFRMIKPRKVFFMAIDGVAPRAKMNQQRGRRFRSAREAEELIKKAQEKGETLPTEKRFDSNCITPGTPFMVRLQDHLKYFVVNKVTHDPLWQGPQIILSGHETPGEGEHKVMDFIRYSRSQPGHDPNTRHCLYGLDADLIMLGLTSHEPHFALLREEVRFGGKKDRNRRPSTPEETTFHLLHLSLMREYLDYEFSALKTTLPFEYDMERIIDDWILMGFLVGNDFIPHLPHLHIHHDALPLLWKNYMEILPTLDGYLNEGGRLNLRRFEKYLGGLAKFDREQFSDQYVDMKYLEGKRGGASQGKRGAPPSASGGKRNGPSSQSKQKGGKGNNPFAVLEGFGNMDEEYNKQGRENGQLEARAASFPNNADDTSDEDDYDTFDDEFSAHKRDYYITKMGYENVTPEVLRDQAYQYVRAIQWILLYYYEGVQSWSWYYPHHYAPYISDVRDFAGINLTYEMSEPFKPFEQLMAVLPAASKDFLPAPLQELMTNENSPVNDYYPVNFKTDLNGKQQDWEAVVLIPFIDEHRLLGAMRTKEPELTQEERQRNSHGPCYLYQHSPESQGTYPSSMPGTFPDIAASHAKVCAIPKFHFCLPPDQLCRGLMPGTKLDVYFPGFPTLKHIPHDHRLEKRGVKVFQMNSRGFNTILKIKDLPERSLGEIANELLGQTTWVGWPHLHEAKVYAVADEKFRIELEEQHKKGQAAPVVSWNRKELAKHETDVLYKDASSIKEK</sequence>
<dbReference type="FunFam" id="3.40.50.12390:FF:000005">
    <property type="entry name" value="5'-3' exoribonuclease 2"/>
    <property type="match status" value="1"/>
</dbReference>
<keyword evidence="10" id="KW-0804">Transcription</keyword>
<dbReference type="Gene3D" id="2.170.260.40">
    <property type="match status" value="1"/>
</dbReference>
<evidence type="ECO:0000256" key="1">
    <source>
        <dbReference type="ARBA" id="ARBA00004123"/>
    </source>
</evidence>
<gene>
    <name evidence="17" type="ORF">V1264_007358</name>
</gene>
<dbReference type="GO" id="GO:0006364">
    <property type="term" value="P:rRNA processing"/>
    <property type="evidence" value="ECO:0007669"/>
    <property type="project" value="UniProtKB-KW"/>
</dbReference>
<evidence type="ECO:0000256" key="6">
    <source>
        <dbReference type="ARBA" id="ARBA00022722"/>
    </source>
</evidence>
<dbReference type="GO" id="GO:0000956">
    <property type="term" value="P:nuclear-transcribed mRNA catabolic process"/>
    <property type="evidence" value="ECO:0007669"/>
    <property type="project" value="TreeGrafter"/>
</dbReference>
<evidence type="ECO:0000256" key="9">
    <source>
        <dbReference type="ARBA" id="ARBA00023015"/>
    </source>
</evidence>
<dbReference type="AlphaFoldDB" id="A0AAN9AUR5"/>
<dbReference type="InterPro" id="IPR047007">
    <property type="entry name" value="XRN1_D1_sf"/>
</dbReference>
<keyword evidence="6" id="KW-0540">Nuclease</keyword>
<evidence type="ECO:0000256" key="8">
    <source>
        <dbReference type="ARBA" id="ARBA00022839"/>
    </source>
</evidence>
<evidence type="ECO:0000256" key="13">
    <source>
        <dbReference type="SAM" id="MobiDB-lite"/>
    </source>
</evidence>
<dbReference type="Gene3D" id="1.25.40.1050">
    <property type="match status" value="1"/>
</dbReference>
<keyword evidence="4" id="KW-0698">rRNA processing</keyword>
<evidence type="ECO:0000256" key="5">
    <source>
        <dbReference type="ARBA" id="ARBA00022664"/>
    </source>
</evidence>
<evidence type="ECO:0000256" key="10">
    <source>
        <dbReference type="ARBA" id="ARBA00023163"/>
    </source>
</evidence>
<feature type="domain" description="Xrn1 N-terminal" evidence="14">
    <location>
        <begin position="1"/>
        <end position="227"/>
    </location>
</feature>
<evidence type="ECO:0000256" key="2">
    <source>
        <dbReference type="ARBA" id="ARBA00013845"/>
    </source>
</evidence>
<dbReference type="InterPro" id="IPR041412">
    <property type="entry name" value="Xrn1_helical"/>
</dbReference>
<comment type="similarity">
    <text evidence="12">Belongs to the 5'-3' exonuclease family.</text>
</comment>
<evidence type="ECO:0000259" key="14">
    <source>
        <dbReference type="Pfam" id="PF03159"/>
    </source>
</evidence>
<keyword evidence="3" id="KW-0806">Transcription termination</keyword>
<evidence type="ECO:0000259" key="15">
    <source>
        <dbReference type="Pfam" id="PF17846"/>
    </source>
</evidence>
<name>A0AAN9AUR5_9CAEN</name>
<keyword evidence="5" id="KW-0507">mRNA processing</keyword>
<comment type="subcellular location">
    <subcellularLocation>
        <location evidence="1">Nucleus</location>
    </subcellularLocation>
</comment>
<dbReference type="GO" id="GO:0006397">
    <property type="term" value="P:mRNA processing"/>
    <property type="evidence" value="ECO:0007669"/>
    <property type="project" value="UniProtKB-KW"/>
</dbReference>